<dbReference type="CDD" id="cd13970">
    <property type="entry name" value="ABC1_ADCK3"/>
    <property type="match status" value="1"/>
</dbReference>
<dbReference type="InterPro" id="IPR004147">
    <property type="entry name" value="ABC1_dom"/>
</dbReference>
<protein>
    <submittedName>
        <fullName evidence="6">AarF/ABC1/UbiB kinase family protein</fullName>
    </submittedName>
</protein>
<dbReference type="Pfam" id="PF03109">
    <property type="entry name" value="ABC1"/>
    <property type="match status" value="1"/>
</dbReference>
<evidence type="ECO:0000313" key="7">
    <source>
        <dbReference type="Proteomes" id="UP001143362"/>
    </source>
</evidence>
<dbReference type="SUPFAM" id="SSF56112">
    <property type="entry name" value="Protein kinase-like (PK-like)"/>
    <property type="match status" value="1"/>
</dbReference>
<comment type="caution">
    <text evidence="6">The sequence shown here is derived from an EMBL/GenBank/DDBJ whole genome shotgun (WGS) entry which is preliminary data.</text>
</comment>
<evidence type="ECO:0000256" key="4">
    <source>
        <dbReference type="ARBA" id="ARBA00022840"/>
    </source>
</evidence>
<reference evidence="6" key="1">
    <citation type="submission" date="2019-02" db="EMBL/GenBank/DDBJ databases">
        <authorList>
            <person name="Li S.-H."/>
        </authorList>
    </citation>
    <scope>NUCLEOTIDE SEQUENCE</scope>
    <source>
        <strain evidence="6">IMCC14734</strain>
    </source>
</reference>
<feature type="domain" description="ABC1 atypical kinase-like" evidence="5">
    <location>
        <begin position="121"/>
        <end position="355"/>
    </location>
</feature>
<accession>A0ABT3TDM2</accession>
<proteinExistence type="inferred from homology"/>
<keyword evidence="2" id="KW-0808">Transferase</keyword>
<evidence type="ECO:0000313" key="6">
    <source>
        <dbReference type="EMBL" id="MCX2980410.1"/>
    </source>
</evidence>
<evidence type="ECO:0000256" key="1">
    <source>
        <dbReference type="ARBA" id="ARBA00009670"/>
    </source>
</evidence>
<dbReference type="PANTHER" id="PTHR43851">
    <property type="match status" value="1"/>
</dbReference>
<evidence type="ECO:0000256" key="2">
    <source>
        <dbReference type="ARBA" id="ARBA00022679"/>
    </source>
</evidence>
<keyword evidence="4" id="KW-0067">ATP-binding</keyword>
<name>A0ABT3TDM2_9GAMM</name>
<keyword evidence="3" id="KW-0547">Nucleotide-binding</keyword>
<keyword evidence="7" id="KW-1185">Reference proteome</keyword>
<evidence type="ECO:0000256" key="3">
    <source>
        <dbReference type="ARBA" id="ARBA00022741"/>
    </source>
</evidence>
<dbReference type="EMBL" id="SHNN01000001">
    <property type="protein sequence ID" value="MCX2980410.1"/>
    <property type="molecule type" value="Genomic_DNA"/>
</dbReference>
<organism evidence="6 7">
    <name type="scientific">Candidatus Litorirhabdus singularis</name>
    <dbReference type="NCBI Taxonomy" id="2518993"/>
    <lineage>
        <taxon>Bacteria</taxon>
        <taxon>Pseudomonadati</taxon>
        <taxon>Pseudomonadota</taxon>
        <taxon>Gammaproteobacteria</taxon>
        <taxon>Cellvibrionales</taxon>
        <taxon>Halieaceae</taxon>
        <taxon>Candidatus Litorirhabdus</taxon>
    </lineage>
</organism>
<dbReference type="Proteomes" id="UP001143362">
    <property type="component" value="Unassembled WGS sequence"/>
</dbReference>
<evidence type="ECO:0000259" key="5">
    <source>
        <dbReference type="Pfam" id="PF03109"/>
    </source>
</evidence>
<dbReference type="PANTHER" id="PTHR43851:SF3">
    <property type="entry name" value="COENZYME Q8"/>
    <property type="match status" value="1"/>
</dbReference>
<keyword evidence="6" id="KW-0418">Kinase</keyword>
<dbReference type="InterPro" id="IPR034646">
    <property type="entry name" value="ADCK3_dom"/>
</dbReference>
<comment type="similarity">
    <text evidence="1">Belongs to the protein kinase superfamily. ADCK protein kinase family.</text>
</comment>
<gene>
    <name evidence="6" type="ORF">EYC98_05930</name>
</gene>
<dbReference type="GO" id="GO:0016301">
    <property type="term" value="F:kinase activity"/>
    <property type="evidence" value="ECO:0007669"/>
    <property type="project" value="UniProtKB-KW"/>
</dbReference>
<dbReference type="InterPro" id="IPR011009">
    <property type="entry name" value="Kinase-like_dom_sf"/>
</dbReference>
<sequence>MRWHSLTYNRGWNSALENLLADKKSRAVPASRVGRLGRMAKLAGGLAGGFIAEGSRRLAQGERPRARDMLLTPGNARRLTDELAHMRGAAMKMGQMLSMETGEFLPPELTDILARLRSDGFSMPPKQLQQTMTEAYGEDWEELFYGFDAKPIAAASIGQVHRAYAPDGREIVLKIQYPGVARSIDSDVDNISGLLRVSGLLPEGIDIKPLLADAKEQLRDEADYLLEAEHLKTYGEALADDDRFLVPEVIEDLVREQVLPMTYLASEPIETIADLPQEDRDRLCSALMELMLLEFFGWRMVQTDPNFANYRYKSETGQLVLLDFGATRYFKAGFVNGYKALVRAAIKQDGKKLIKATEKLGYVVAGANDEYTQLVEQVLLMALESLAYDGAYDFGATDLPARLAAYTESIQDFKEFWQAPPTDAVFFHRKIGGIFMLASRMKARVNIRELAQRWV</sequence>
<dbReference type="InterPro" id="IPR051409">
    <property type="entry name" value="Atypical_kinase_ADCK"/>
</dbReference>